<comment type="caution">
    <text evidence="1">The sequence shown here is derived from an EMBL/GenBank/DDBJ whole genome shotgun (WGS) entry which is preliminary data.</text>
</comment>
<dbReference type="EMBL" id="JBHFEH010000065">
    <property type="protein sequence ID" value="KAL2049346.1"/>
    <property type="molecule type" value="Genomic_DNA"/>
</dbReference>
<protein>
    <submittedName>
        <fullName evidence="1">Uncharacterized protein</fullName>
    </submittedName>
</protein>
<organism evidence="1 2">
    <name type="scientific">Lepraria finkii</name>
    <dbReference type="NCBI Taxonomy" id="1340010"/>
    <lineage>
        <taxon>Eukaryota</taxon>
        <taxon>Fungi</taxon>
        <taxon>Dikarya</taxon>
        <taxon>Ascomycota</taxon>
        <taxon>Pezizomycotina</taxon>
        <taxon>Lecanoromycetes</taxon>
        <taxon>OSLEUM clade</taxon>
        <taxon>Lecanoromycetidae</taxon>
        <taxon>Lecanorales</taxon>
        <taxon>Lecanorineae</taxon>
        <taxon>Stereocaulaceae</taxon>
        <taxon>Lepraria</taxon>
    </lineage>
</organism>
<accession>A0ABR4AUS9</accession>
<gene>
    <name evidence="1" type="ORF">ABVK25_010356</name>
</gene>
<evidence type="ECO:0000313" key="2">
    <source>
        <dbReference type="Proteomes" id="UP001590951"/>
    </source>
</evidence>
<keyword evidence="2" id="KW-1185">Reference proteome</keyword>
<proteinExistence type="predicted"/>
<reference evidence="1 2" key="1">
    <citation type="submission" date="2024-09" db="EMBL/GenBank/DDBJ databases">
        <title>Rethinking Asexuality: The Enigmatic Case of Functional Sexual Genes in Lepraria (Stereocaulaceae).</title>
        <authorList>
            <person name="Doellman M."/>
            <person name="Sun Y."/>
            <person name="Barcenas-Pena A."/>
            <person name="Lumbsch H.T."/>
            <person name="Grewe F."/>
        </authorList>
    </citation>
    <scope>NUCLEOTIDE SEQUENCE [LARGE SCALE GENOMIC DNA]</scope>
    <source>
        <strain evidence="1 2">Grewe 0041</strain>
    </source>
</reference>
<sequence length="140" mass="15740">MQKEKEDSMKAGLASIQKIKETGKKEIAEVPSDLSALWQQKDQERESVRAEITATKKPHETETAKIRAEINAIRQQKDQEAKSLRYKLSSAQATPDAEVVTRQKEKTDVIEALRAEVTAAKNVREMADPKIRAALDVIQQ</sequence>
<name>A0ABR4AUS9_9LECA</name>
<dbReference type="Proteomes" id="UP001590951">
    <property type="component" value="Unassembled WGS sequence"/>
</dbReference>
<evidence type="ECO:0000313" key="1">
    <source>
        <dbReference type="EMBL" id="KAL2049346.1"/>
    </source>
</evidence>